<dbReference type="Pfam" id="PF00962">
    <property type="entry name" value="A_deaminase"/>
    <property type="match status" value="1"/>
</dbReference>
<comment type="subcellular location">
    <subcellularLocation>
        <location evidence="2">Cell membrane</location>
        <topology evidence="2">Peripheral membrane protein</topology>
        <orientation evidence="2">Extracellular side</orientation>
    </subcellularLocation>
</comment>
<dbReference type="GO" id="GO:0004000">
    <property type="term" value="F:adenosine deaminase activity"/>
    <property type="evidence" value="ECO:0007669"/>
    <property type="project" value="TreeGrafter"/>
</dbReference>
<dbReference type="EMBL" id="CAXKWB010006984">
    <property type="protein sequence ID" value="CAL4085340.1"/>
    <property type="molecule type" value="Genomic_DNA"/>
</dbReference>
<dbReference type="GO" id="GO:0005829">
    <property type="term" value="C:cytosol"/>
    <property type="evidence" value="ECO:0007669"/>
    <property type="project" value="TreeGrafter"/>
</dbReference>
<comment type="caution">
    <text evidence="10">The sequence shown here is derived from an EMBL/GenBank/DDBJ whole genome shotgun (WGS) entry which is preliminary data.</text>
</comment>
<dbReference type="AlphaFoldDB" id="A0AAV2QGD2"/>
<keyword evidence="6" id="KW-0479">Metal-binding</keyword>
<dbReference type="Gene3D" id="3.20.20.140">
    <property type="entry name" value="Metal-dependent hydrolases"/>
    <property type="match status" value="1"/>
</dbReference>
<dbReference type="GO" id="GO:0009897">
    <property type="term" value="C:external side of plasma membrane"/>
    <property type="evidence" value="ECO:0007669"/>
    <property type="project" value="TreeGrafter"/>
</dbReference>
<dbReference type="PANTHER" id="PTHR11409:SF43">
    <property type="entry name" value="ADENOSINE DEAMINASE"/>
    <property type="match status" value="1"/>
</dbReference>
<dbReference type="EC" id="3.5.4.4" evidence="4"/>
<feature type="domain" description="Adenosine deaminase" evidence="9">
    <location>
        <begin position="11"/>
        <end position="342"/>
    </location>
</feature>
<dbReference type="SUPFAM" id="SSF51556">
    <property type="entry name" value="Metallo-dependent hydrolases"/>
    <property type="match status" value="1"/>
</dbReference>
<dbReference type="GO" id="GO:0060169">
    <property type="term" value="P:negative regulation of adenosine receptor signaling pathway"/>
    <property type="evidence" value="ECO:0007669"/>
    <property type="project" value="TreeGrafter"/>
</dbReference>
<evidence type="ECO:0000256" key="5">
    <source>
        <dbReference type="ARBA" id="ARBA00018099"/>
    </source>
</evidence>
<dbReference type="GO" id="GO:0046872">
    <property type="term" value="F:metal ion binding"/>
    <property type="evidence" value="ECO:0007669"/>
    <property type="project" value="UniProtKB-KW"/>
</dbReference>
<evidence type="ECO:0000256" key="1">
    <source>
        <dbReference type="ARBA" id="ARBA00001947"/>
    </source>
</evidence>
<dbReference type="InterPro" id="IPR006330">
    <property type="entry name" value="Ado/ade_deaminase"/>
</dbReference>
<proteinExistence type="inferred from homology"/>
<keyword evidence="7" id="KW-0378">Hydrolase</keyword>
<keyword evidence="8" id="KW-0862">Zinc</keyword>
<reference evidence="10 11" key="1">
    <citation type="submission" date="2024-05" db="EMBL/GenBank/DDBJ databases">
        <authorList>
            <person name="Wallberg A."/>
        </authorList>
    </citation>
    <scope>NUCLEOTIDE SEQUENCE [LARGE SCALE GENOMIC DNA]</scope>
</reference>
<dbReference type="Proteomes" id="UP001497623">
    <property type="component" value="Unassembled WGS sequence"/>
</dbReference>
<evidence type="ECO:0000313" key="11">
    <source>
        <dbReference type="Proteomes" id="UP001497623"/>
    </source>
</evidence>
<gene>
    <name evidence="10" type="ORF">MNOR_LOCUS12651</name>
</gene>
<evidence type="ECO:0000256" key="3">
    <source>
        <dbReference type="ARBA" id="ARBA00006676"/>
    </source>
</evidence>
<evidence type="ECO:0000256" key="2">
    <source>
        <dbReference type="ARBA" id="ARBA00004296"/>
    </source>
</evidence>
<dbReference type="InterPro" id="IPR001365">
    <property type="entry name" value="A_deaminase_dom"/>
</dbReference>
<evidence type="ECO:0000256" key="7">
    <source>
        <dbReference type="ARBA" id="ARBA00022801"/>
    </source>
</evidence>
<dbReference type="GO" id="GO:0043103">
    <property type="term" value="P:hypoxanthine salvage"/>
    <property type="evidence" value="ECO:0007669"/>
    <property type="project" value="TreeGrafter"/>
</dbReference>
<dbReference type="GO" id="GO:0046103">
    <property type="term" value="P:inosine biosynthetic process"/>
    <property type="evidence" value="ECO:0007669"/>
    <property type="project" value="TreeGrafter"/>
</dbReference>
<evidence type="ECO:0000259" key="9">
    <source>
        <dbReference type="Pfam" id="PF00962"/>
    </source>
</evidence>
<evidence type="ECO:0000256" key="4">
    <source>
        <dbReference type="ARBA" id="ARBA00012784"/>
    </source>
</evidence>
<protein>
    <recommendedName>
        <fullName evidence="5">Adenosine deaminase</fullName>
        <ecNumber evidence="4">3.5.4.4</ecNumber>
    </recommendedName>
</protein>
<dbReference type="InterPro" id="IPR032466">
    <property type="entry name" value="Metal_Hydrolase"/>
</dbReference>
<keyword evidence="11" id="KW-1185">Reference proteome</keyword>
<dbReference type="GO" id="GO:0009168">
    <property type="term" value="P:purine ribonucleoside monophosphate biosynthetic process"/>
    <property type="evidence" value="ECO:0007669"/>
    <property type="project" value="InterPro"/>
</dbReference>
<comment type="similarity">
    <text evidence="3">Belongs to the metallo-dependent hydrolases superfamily. Adenosine and AMP deaminases family.</text>
</comment>
<dbReference type="PROSITE" id="PS00485">
    <property type="entry name" value="A_DEAMINASE"/>
    <property type="match status" value="1"/>
</dbReference>
<evidence type="ECO:0000256" key="6">
    <source>
        <dbReference type="ARBA" id="ARBA00022723"/>
    </source>
</evidence>
<accession>A0AAV2QGD2</accession>
<evidence type="ECO:0000313" key="10">
    <source>
        <dbReference type="EMBL" id="CAL4085340.1"/>
    </source>
</evidence>
<dbReference type="GO" id="GO:0006154">
    <property type="term" value="P:adenosine catabolic process"/>
    <property type="evidence" value="ECO:0007669"/>
    <property type="project" value="TreeGrafter"/>
</dbReference>
<name>A0AAV2QGD2_MEGNR</name>
<dbReference type="NCBIfam" id="TIGR01430">
    <property type="entry name" value="aden_deam"/>
    <property type="match status" value="1"/>
</dbReference>
<dbReference type="InterPro" id="IPR006650">
    <property type="entry name" value="A/AMP_deam_AS"/>
</dbReference>
<evidence type="ECO:0000256" key="8">
    <source>
        <dbReference type="ARBA" id="ARBA00022833"/>
    </source>
</evidence>
<dbReference type="PANTHER" id="PTHR11409">
    <property type="entry name" value="ADENOSINE DEAMINASE"/>
    <property type="match status" value="1"/>
</dbReference>
<sequence>INLITFISVILRHETIWEAMKQKGMRLPGNGSLHDLTEALIVKEPTNLAGFLKSFEIFLPAFRGDLELIEKISYEFVEDQARQDVVYCEARFCPQLLMPSYNLDSSKNKGDITIDIILQTVLKGLKRGEEQFGTKVRVILCCIRGIPEWSWDILRLCDEYRDKGVVAIDIAGSEATDATADETTDETDMAVFKAAKDKGIHRTVHAGETGPAEVVRKSLEDLYAERIGHGYHVVEDEQLYQQCIQNSVHFEVCPISSYLTGAIGAMATSSKRHPVLRFAEDGASFSINTDDPTVTKTSLRDEYVFLSQFGFTEAHFTKANFEAARNSFLPQSEKDALIKKLRQAYGIVDY</sequence>
<organism evidence="10 11">
    <name type="scientific">Meganyctiphanes norvegica</name>
    <name type="common">Northern krill</name>
    <name type="synonym">Thysanopoda norvegica</name>
    <dbReference type="NCBI Taxonomy" id="48144"/>
    <lineage>
        <taxon>Eukaryota</taxon>
        <taxon>Metazoa</taxon>
        <taxon>Ecdysozoa</taxon>
        <taxon>Arthropoda</taxon>
        <taxon>Crustacea</taxon>
        <taxon>Multicrustacea</taxon>
        <taxon>Malacostraca</taxon>
        <taxon>Eumalacostraca</taxon>
        <taxon>Eucarida</taxon>
        <taxon>Euphausiacea</taxon>
        <taxon>Euphausiidae</taxon>
        <taxon>Meganyctiphanes</taxon>
    </lineage>
</organism>
<comment type="cofactor">
    <cofactor evidence="1">
        <name>Zn(2+)</name>
        <dbReference type="ChEBI" id="CHEBI:29105"/>
    </cofactor>
</comment>
<feature type="non-terminal residue" evidence="10">
    <location>
        <position position="1"/>
    </location>
</feature>